<evidence type="ECO:0000259" key="4">
    <source>
        <dbReference type="PROSITE" id="PS51077"/>
    </source>
</evidence>
<dbReference type="SUPFAM" id="SSF55781">
    <property type="entry name" value="GAF domain-like"/>
    <property type="match status" value="1"/>
</dbReference>
<feature type="domain" description="HTH iclR-type" evidence="4">
    <location>
        <begin position="2"/>
        <end position="61"/>
    </location>
</feature>
<dbReference type="RefSeq" id="WP_184637950.1">
    <property type="nucleotide sequence ID" value="NZ_BAABKT010000032.1"/>
</dbReference>
<dbReference type="PANTHER" id="PTHR30136:SF24">
    <property type="entry name" value="HTH-TYPE TRANSCRIPTIONAL REPRESSOR ALLR"/>
    <property type="match status" value="1"/>
</dbReference>
<dbReference type="Proteomes" id="UP000578077">
    <property type="component" value="Unassembled WGS sequence"/>
</dbReference>
<dbReference type="SMART" id="SM00346">
    <property type="entry name" value="HTH_ICLR"/>
    <property type="match status" value="1"/>
</dbReference>
<comment type="caution">
    <text evidence="6">The sequence shown here is derived from an EMBL/GenBank/DDBJ whole genome shotgun (WGS) entry which is preliminary data.</text>
</comment>
<dbReference type="PANTHER" id="PTHR30136">
    <property type="entry name" value="HELIX-TURN-HELIX TRANSCRIPTIONAL REGULATOR, ICLR FAMILY"/>
    <property type="match status" value="1"/>
</dbReference>
<organism evidence="6 7">
    <name type="scientific">Streptomonospora salina</name>
    <dbReference type="NCBI Taxonomy" id="104205"/>
    <lineage>
        <taxon>Bacteria</taxon>
        <taxon>Bacillati</taxon>
        <taxon>Actinomycetota</taxon>
        <taxon>Actinomycetes</taxon>
        <taxon>Streptosporangiales</taxon>
        <taxon>Nocardiopsidaceae</taxon>
        <taxon>Streptomonospora</taxon>
    </lineage>
</organism>
<dbReference type="Pfam" id="PF25213">
    <property type="entry name" value="HVO_A0261_N"/>
    <property type="match status" value="1"/>
</dbReference>
<dbReference type="InterPro" id="IPR036390">
    <property type="entry name" value="WH_DNA-bd_sf"/>
</dbReference>
<dbReference type="Gene3D" id="3.30.450.40">
    <property type="match status" value="1"/>
</dbReference>
<sequence>MPGSVQRALQILIELASGPATISELGRRLDVHRTTSLRLLRTLEEERFVRRTDDGRYRIGPRMTGLAQIALEGLDVRAAAAGHLRELGAACGHTVHLAAREGGSMVYLDKVESRHAVRMYSRIGAAAPLHATAVGKALLAHMPESERDDLLGEPPYERFTAGTRTTRESLAADLARVAEQGWALDDFEHEEFIHCAAAPVRDASGAVAAAVSVSAPDMVVDRARLLALVPALTETAAAVSEELGWSREPPTAAPPDD</sequence>
<dbReference type="SUPFAM" id="SSF46785">
    <property type="entry name" value="Winged helix' DNA-binding domain"/>
    <property type="match status" value="1"/>
</dbReference>
<dbReference type="InterPro" id="IPR014757">
    <property type="entry name" value="Tscrpt_reg_IclR_C"/>
</dbReference>
<dbReference type="GO" id="GO:0003700">
    <property type="term" value="F:DNA-binding transcription factor activity"/>
    <property type="evidence" value="ECO:0007669"/>
    <property type="project" value="TreeGrafter"/>
</dbReference>
<dbReference type="GO" id="GO:0045892">
    <property type="term" value="P:negative regulation of DNA-templated transcription"/>
    <property type="evidence" value="ECO:0007669"/>
    <property type="project" value="TreeGrafter"/>
</dbReference>
<feature type="domain" description="IclR-ED" evidence="5">
    <location>
        <begin position="62"/>
        <end position="245"/>
    </location>
</feature>
<evidence type="ECO:0000259" key="5">
    <source>
        <dbReference type="PROSITE" id="PS51078"/>
    </source>
</evidence>
<dbReference type="InterPro" id="IPR011991">
    <property type="entry name" value="ArsR-like_HTH"/>
</dbReference>
<dbReference type="Gene3D" id="1.10.10.10">
    <property type="entry name" value="Winged helix-like DNA-binding domain superfamily/Winged helix DNA-binding domain"/>
    <property type="match status" value="1"/>
</dbReference>
<keyword evidence="2 6" id="KW-0238">DNA-binding</keyword>
<name>A0A841EJF9_9ACTN</name>
<dbReference type="EMBL" id="JACHLY010000001">
    <property type="protein sequence ID" value="MBB6000490.1"/>
    <property type="molecule type" value="Genomic_DNA"/>
</dbReference>
<dbReference type="AlphaFoldDB" id="A0A841EJF9"/>
<dbReference type="PROSITE" id="PS51078">
    <property type="entry name" value="ICLR_ED"/>
    <property type="match status" value="1"/>
</dbReference>
<evidence type="ECO:0000256" key="1">
    <source>
        <dbReference type="ARBA" id="ARBA00023015"/>
    </source>
</evidence>
<dbReference type="InterPro" id="IPR057527">
    <property type="entry name" value="HVO_A0261-like_N"/>
</dbReference>
<evidence type="ECO:0000313" key="6">
    <source>
        <dbReference type="EMBL" id="MBB6000490.1"/>
    </source>
</evidence>
<evidence type="ECO:0000256" key="2">
    <source>
        <dbReference type="ARBA" id="ARBA00023125"/>
    </source>
</evidence>
<evidence type="ECO:0000256" key="3">
    <source>
        <dbReference type="ARBA" id="ARBA00023163"/>
    </source>
</evidence>
<accession>A0A841EJF9</accession>
<protein>
    <submittedName>
        <fullName evidence="6">DNA-binding IclR family transcriptional regulator</fullName>
    </submittedName>
</protein>
<dbReference type="InterPro" id="IPR005471">
    <property type="entry name" value="Tscrpt_reg_IclR_N"/>
</dbReference>
<keyword evidence="1" id="KW-0805">Transcription regulation</keyword>
<dbReference type="PROSITE" id="PS51077">
    <property type="entry name" value="HTH_ICLR"/>
    <property type="match status" value="1"/>
</dbReference>
<dbReference type="InterPro" id="IPR036388">
    <property type="entry name" value="WH-like_DNA-bd_sf"/>
</dbReference>
<gene>
    <name evidence="6" type="ORF">HNR25_004241</name>
</gene>
<dbReference type="CDD" id="cd00090">
    <property type="entry name" value="HTH_ARSR"/>
    <property type="match status" value="1"/>
</dbReference>
<dbReference type="GO" id="GO:0003677">
    <property type="term" value="F:DNA binding"/>
    <property type="evidence" value="ECO:0007669"/>
    <property type="project" value="UniProtKB-KW"/>
</dbReference>
<reference evidence="6 7" key="1">
    <citation type="submission" date="2020-08" db="EMBL/GenBank/DDBJ databases">
        <title>Sequencing the genomes of 1000 actinobacteria strains.</title>
        <authorList>
            <person name="Klenk H.-P."/>
        </authorList>
    </citation>
    <scope>NUCLEOTIDE SEQUENCE [LARGE SCALE GENOMIC DNA]</scope>
    <source>
        <strain evidence="6 7">DSM 44593</strain>
    </source>
</reference>
<proteinExistence type="predicted"/>
<keyword evidence="3" id="KW-0804">Transcription</keyword>
<evidence type="ECO:0000313" key="7">
    <source>
        <dbReference type="Proteomes" id="UP000578077"/>
    </source>
</evidence>
<dbReference type="Pfam" id="PF01614">
    <property type="entry name" value="IclR_C"/>
    <property type="match status" value="1"/>
</dbReference>
<dbReference type="InterPro" id="IPR050707">
    <property type="entry name" value="HTH_MetabolicPath_Reg"/>
</dbReference>
<dbReference type="InterPro" id="IPR029016">
    <property type="entry name" value="GAF-like_dom_sf"/>
</dbReference>
<keyword evidence="7" id="KW-1185">Reference proteome</keyword>